<dbReference type="AlphaFoldDB" id="A0A3S9ZPA2"/>
<organism evidence="2 4">
    <name type="scientific">Streptomyces griseoviridis</name>
    <dbReference type="NCBI Taxonomy" id="45398"/>
    <lineage>
        <taxon>Bacteria</taxon>
        <taxon>Bacillati</taxon>
        <taxon>Actinomycetota</taxon>
        <taxon>Actinomycetes</taxon>
        <taxon>Kitasatosporales</taxon>
        <taxon>Streptomycetaceae</taxon>
        <taxon>Streptomyces</taxon>
    </lineage>
</organism>
<keyword evidence="5" id="KW-1185">Reference proteome</keyword>
<protein>
    <recommendedName>
        <fullName evidence="6">C2H2-type domain-containing protein</fullName>
    </recommendedName>
</protein>
<reference evidence="3 5" key="1">
    <citation type="submission" date="2018-04" db="EMBL/GenBank/DDBJ databases">
        <title>Complete genome sequences of Streptomyces griseoviridis K61 and characterization of antagonistic properties of biological control agents.</title>
        <authorList>
            <person name="Mariita R.M."/>
            <person name="Sello J.K."/>
        </authorList>
    </citation>
    <scope>NUCLEOTIDE SEQUENCE [LARGE SCALE GENOMIC DNA]</scope>
    <source>
        <strain evidence="3 5">K61</strain>
    </source>
</reference>
<feature type="region of interest" description="Disordered" evidence="1">
    <location>
        <begin position="15"/>
        <end position="44"/>
    </location>
</feature>
<dbReference type="KEGG" id="sgd:ELQ87_38620"/>
<reference evidence="2 4" key="2">
    <citation type="submission" date="2018-12" db="EMBL/GenBank/DDBJ databases">
        <title>Streptomyces griseoviridis F1-27 complete genome.</title>
        <authorList>
            <person name="Mariita R.M."/>
            <person name="Sello J.K."/>
        </authorList>
    </citation>
    <scope>NUCLEOTIDE SEQUENCE [LARGE SCALE GENOMIC DNA]</scope>
    <source>
        <strain evidence="2 4">F1-27</strain>
    </source>
</reference>
<evidence type="ECO:0000313" key="4">
    <source>
        <dbReference type="Proteomes" id="UP000271291"/>
    </source>
</evidence>
<gene>
    <name evidence="3" type="ORF">DDJ31_00615</name>
    <name evidence="2" type="ORF">ELQ87_38620</name>
</gene>
<evidence type="ECO:0000313" key="3">
    <source>
        <dbReference type="EMBL" id="QCN83653.1"/>
    </source>
</evidence>
<proteinExistence type="predicted"/>
<evidence type="ECO:0000313" key="5">
    <source>
        <dbReference type="Proteomes" id="UP000501753"/>
    </source>
</evidence>
<dbReference type="OrthoDB" id="9867031at2"/>
<name>A0A3S9ZPA2_STRGD</name>
<dbReference type="EMBL" id="CP029078">
    <property type="protein sequence ID" value="QCN83653.1"/>
    <property type="molecule type" value="Genomic_DNA"/>
</dbReference>
<dbReference type="RefSeq" id="WP_127182277.1">
    <property type="nucleotide sequence ID" value="NZ_CP029078.1"/>
</dbReference>
<dbReference type="Proteomes" id="UP000271291">
    <property type="component" value="Chromosome"/>
</dbReference>
<evidence type="ECO:0000313" key="2">
    <source>
        <dbReference type="EMBL" id="AZS89508.1"/>
    </source>
</evidence>
<feature type="compositionally biased region" description="Low complexity" evidence="1">
    <location>
        <begin position="25"/>
        <end position="38"/>
    </location>
</feature>
<dbReference type="EMBL" id="CP034687">
    <property type="protein sequence ID" value="AZS89508.1"/>
    <property type="molecule type" value="Genomic_DNA"/>
</dbReference>
<sequence>MQPFIDLTLDILDRHPAPGTLDALPGPRNGGAAPARGAAPPPGTCPSRRCGGRFLLRHGEGGATVCVACSDLADEHHRGAHDQAPHEYCPACPP</sequence>
<evidence type="ECO:0000256" key="1">
    <source>
        <dbReference type="SAM" id="MobiDB-lite"/>
    </source>
</evidence>
<dbReference type="Proteomes" id="UP000501753">
    <property type="component" value="Chromosome"/>
</dbReference>
<evidence type="ECO:0008006" key="6">
    <source>
        <dbReference type="Google" id="ProtNLM"/>
    </source>
</evidence>
<accession>A0A3S9ZPA2</accession>